<dbReference type="EMBL" id="BK014895">
    <property type="protein sequence ID" value="DAD81072.1"/>
    <property type="molecule type" value="Genomic_DNA"/>
</dbReference>
<feature type="region of interest" description="Disordered" evidence="1">
    <location>
        <begin position="1"/>
        <end position="47"/>
    </location>
</feature>
<protein>
    <submittedName>
        <fullName evidence="2">Terminase small subunit</fullName>
    </submittedName>
</protein>
<dbReference type="Gene3D" id="1.10.132.80">
    <property type="match status" value="1"/>
</dbReference>
<evidence type="ECO:0000256" key="1">
    <source>
        <dbReference type="SAM" id="MobiDB-lite"/>
    </source>
</evidence>
<feature type="compositionally biased region" description="Basic residues" evidence="1">
    <location>
        <begin position="35"/>
        <end position="47"/>
    </location>
</feature>
<name>A0A8S5MFV3_9CAUD</name>
<evidence type="ECO:0000313" key="2">
    <source>
        <dbReference type="EMBL" id="DAD81072.1"/>
    </source>
</evidence>
<sequence length="206" mass="23590">MRSKGPVRSPSHNMLGGFSSGEDRPKQWGMPLCRLPRKGAQRRKSRKTYSVKVKKGGDFVGGKLKIRTPEIMAELWEAYKRDCDNQEVLTHDFSSKNSEFVSAELKRAITYTIEGFCVFAGISRQAFYADYATKKRYLDIVTRMREECEVDARKKFELQMIPSQLAGLWMSKYGYTTKQDTQVSGSLETEKTKLDDLIEQMRGDDG</sequence>
<reference evidence="2" key="1">
    <citation type="journal article" date="2021" name="Proc. Natl. Acad. Sci. U.S.A.">
        <title>A Catalog of Tens of Thousands of Viruses from Human Metagenomes Reveals Hidden Associations with Chronic Diseases.</title>
        <authorList>
            <person name="Tisza M.J."/>
            <person name="Buck C.B."/>
        </authorList>
    </citation>
    <scope>NUCLEOTIDE SEQUENCE</scope>
    <source>
        <strain evidence="2">Ctq1q8</strain>
    </source>
</reference>
<organism evidence="2">
    <name type="scientific">Siphoviridae sp. ctq1q8</name>
    <dbReference type="NCBI Taxonomy" id="2826467"/>
    <lineage>
        <taxon>Viruses</taxon>
        <taxon>Duplodnaviria</taxon>
        <taxon>Heunggongvirae</taxon>
        <taxon>Uroviricota</taxon>
        <taxon>Caudoviricetes</taxon>
    </lineage>
</organism>
<proteinExistence type="predicted"/>
<accession>A0A8S5MFV3</accession>